<sequence>MVRQIVTAARTPKIATILKRRAGKRAIIDQTTSWDSTYLMIQRLLDPNPFLVDMANPDVTLSERQWTQVTELGLLRRPYTTTKRLQTEDLTPVGGLTADGIVASMKKREALLLENKILLAAIYVDPVHRILLNDEQLTKGKAALWMNGLHE</sequence>
<feature type="non-terminal residue" evidence="1">
    <location>
        <position position="151"/>
    </location>
</feature>
<gene>
    <name evidence="1" type="ORF">Cfor_03940</name>
</gene>
<evidence type="ECO:0000313" key="2">
    <source>
        <dbReference type="Proteomes" id="UP000502823"/>
    </source>
</evidence>
<keyword evidence="2" id="KW-1185">Reference proteome</keyword>
<name>A0A6L2PVV7_COPFO</name>
<accession>A0A6L2PVV7</accession>
<proteinExistence type="predicted"/>
<dbReference type="OrthoDB" id="6769664at2759"/>
<reference evidence="2" key="1">
    <citation type="submission" date="2020-01" db="EMBL/GenBank/DDBJ databases">
        <title>Draft genome sequence of the Termite Coptotermes fromosanus.</title>
        <authorList>
            <person name="Itakura S."/>
            <person name="Yosikawa Y."/>
            <person name="Umezawa K."/>
        </authorList>
    </citation>
    <scope>NUCLEOTIDE SEQUENCE [LARGE SCALE GENOMIC DNA]</scope>
</reference>
<organism evidence="1 2">
    <name type="scientific">Coptotermes formosanus</name>
    <name type="common">Formosan subterranean termite</name>
    <dbReference type="NCBI Taxonomy" id="36987"/>
    <lineage>
        <taxon>Eukaryota</taxon>
        <taxon>Metazoa</taxon>
        <taxon>Ecdysozoa</taxon>
        <taxon>Arthropoda</taxon>
        <taxon>Hexapoda</taxon>
        <taxon>Insecta</taxon>
        <taxon>Pterygota</taxon>
        <taxon>Neoptera</taxon>
        <taxon>Polyneoptera</taxon>
        <taxon>Dictyoptera</taxon>
        <taxon>Blattodea</taxon>
        <taxon>Blattoidea</taxon>
        <taxon>Termitoidae</taxon>
        <taxon>Rhinotermitidae</taxon>
        <taxon>Coptotermes</taxon>
    </lineage>
</organism>
<dbReference type="AlphaFoldDB" id="A0A6L2PVV7"/>
<dbReference type="Proteomes" id="UP000502823">
    <property type="component" value="Unassembled WGS sequence"/>
</dbReference>
<evidence type="ECO:0000313" key="1">
    <source>
        <dbReference type="EMBL" id="GFG35770.1"/>
    </source>
</evidence>
<protein>
    <submittedName>
        <fullName evidence="1">Uncharacterized protein</fullName>
    </submittedName>
</protein>
<dbReference type="EMBL" id="BLKM01012201">
    <property type="protein sequence ID" value="GFG35770.1"/>
    <property type="molecule type" value="Genomic_DNA"/>
</dbReference>
<dbReference type="InParanoid" id="A0A6L2PVV7"/>
<comment type="caution">
    <text evidence="1">The sequence shown here is derived from an EMBL/GenBank/DDBJ whole genome shotgun (WGS) entry which is preliminary data.</text>
</comment>